<keyword evidence="2" id="KW-1185">Reference proteome</keyword>
<accession>A0ABY4D5S6</accession>
<dbReference type="RefSeq" id="WP_243803475.1">
    <property type="nucleotide sequence ID" value="NZ_CP094673.1"/>
</dbReference>
<dbReference type="EMBL" id="CP094673">
    <property type="protein sequence ID" value="UOG77611.1"/>
    <property type="molecule type" value="Genomic_DNA"/>
</dbReference>
<name>A0ABY4D5S6_9BACT</name>
<evidence type="ECO:0000313" key="2">
    <source>
        <dbReference type="Proteomes" id="UP000831113"/>
    </source>
</evidence>
<reference evidence="1 2" key="1">
    <citation type="submission" date="2022-03" db="EMBL/GenBank/DDBJ databases">
        <title>Hymenobactersp. isolated from the air.</title>
        <authorList>
            <person name="Won M."/>
            <person name="Kwon S.-W."/>
        </authorList>
    </citation>
    <scope>NUCLEOTIDE SEQUENCE [LARGE SCALE GENOMIC DNA]</scope>
    <source>
        <strain evidence="1 2">KACC 21982</strain>
        <plasmid evidence="1 2">unnamed4</plasmid>
    </source>
</reference>
<protein>
    <submittedName>
        <fullName evidence="1">Uncharacterized protein</fullName>
    </submittedName>
</protein>
<gene>
    <name evidence="1" type="ORF">MTX78_24665</name>
</gene>
<dbReference type="Proteomes" id="UP000831113">
    <property type="component" value="Plasmid unnamed4"/>
</dbReference>
<sequence>MKLREEHRQLLYDYAGRLMRQGHSNQQVQARLHAWGVPAQQAQVLTQQMRSQFHEDPPPRPSIRALWQHLIQYWSGR</sequence>
<organism evidence="1 2">
    <name type="scientific">Hymenobacter tibetensis</name>
    <dbReference type="NCBI Taxonomy" id="497967"/>
    <lineage>
        <taxon>Bacteria</taxon>
        <taxon>Pseudomonadati</taxon>
        <taxon>Bacteroidota</taxon>
        <taxon>Cytophagia</taxon>
        <taxon>Cytophagales</taxon>
        <taxon>Hymenobacteraceae</taxon>
        <taxon>Hymenobacter</taxon>
    </lineage>
</organism>
<proteinExistence type="predicted"/>
<keyword evidence="1" id="KW-0614">Plasmid</keyword>
<evidence type="ECO:0000313" key="1">
    <source>
        <dbReference type="EMBL" id="UOG77611.1"/>
    </source>
</evidence>
<geneLocation type="plasmid" evidence="1 2">
    <name>unnamed4</name>
</geneLocation>